<keyword evidence="2" id="KW-0732">Signal</keyword>
<dbReference type="GO" id="GO:0008234">
    <property type="term" value="F:cysteine-type peptidase activity"/>
    <property type="evidence" value="ECO:0007669"/>
    <property type="project" value="InterPro"/>
</dbReference>
<dbReference type="Pfam" id="PF00112">
    <property type="entry name" value="Peptidase_C1"/>
    <property type="match status" value="1"/>
</dbReference>
<gene>
    <name evidence="5" type="ORF">EDS130_LOCUS41167</name>
</gene>
<dbReference type="CDD" id="cd02248">
    <property type="entry name" value="Peptidase_C1A"/>
    <property type="match status" value="1"/>
</dbReference>
<evidence type="ECO:0000256" key="1">
    <source>
        <dbReference type="ARBA" id="ARBA00008455"/>
    </source>
</evidence>
<sequence>MIYSDIGCQFLVFFLLLGTVFGDLSLEWDKFKRDYNKQYKTVAEENQRKQIFIENVNRMRAFQQNHPDATFTVGINYLMDRRIEELASGTKLPRGIRSVSHEKPINVKDLPETVDWRVKGVISSVFTDKIGFDVTAVVSTELVETLYAIETGQLIKGSISQIFDCCPQPTDAFDCIQKNTSGICRDSDYPATLGSCNLNICKPFATFDKINRLEGKNEETMKAWIQESTLWAELNTVGEGFQEYTKGIYDVPSCTEGPIDYVVQIVGYGVEANKPYWICKHSWGKDWGENGYFRIARGKNMCRIAENVVQVANPKKSDGVRQSNFISIPIVLIVALVSRMIN</sequence>
<comment type="caution">
    <text evidence="5">The sequence shown here is derived from an EMBL/GenBank/DDBJ whole genome shotgun (WGS) entry which is preliminary data.</text>
</comment>
<evidence type="ECO:0000259" key="3">
    <source>
        <dbReference type="SMART" id="SM00645"/>
    </source>
</evidence>
<dbReference type="PANTHER" id="PTHR12411">
    <property type="entry name" value="CYSTEINE PROTEASE FAMILY C1-RELATED"/>
    <property type="match status" value="1"/>
</dbReference>
<feature type="domain" description="Cathepsin propeptide inhibitor" evidence="4">
    <location>
        <begin position="28"/>
        <end position="86"/>
    </location>
</feature>
<evidence type="ECO:0000259" key="4">
    <source>
        <dbReference type="SMART" id="SM00848"/>
    </source>
</evidence>
<dbReference type="InterPro" id="IPR000668">
    <property type="entry name" value="Peptidase_C1A_C"/>
</dbReference>
<feature type="domain" description="Peptidase C1A papain C-terminal" evidence="3">
    <location>
        <begin position="110"/>
        <end position="312"/>
    </location>
</feature>
<dbReference type="InterPro" id="IPR039417">
    <property type="entry name" value="Peptidase_C1A_papain-like"/>
</dbReference>
<feature type="signal peptide" evidence="2">
    <location>
        <begin position="1"/>
        <end position="22"/>
    </location>
</feature>
<dbReference type="Gene3D" id="3.90.70.10">
    <property type="entry name" value="Cysteine proteinases"/>
    <property type="match status" value="1"/>
</dbReference>
<organism evidence="5 6">
    <name type="scientific">Adineta ricciae</name>
    <name type="common">Rotifer</name>
    <dbReference type="NCBI Taxonomy" id="249248"/>
    <lineage>
        <taxon>Eukaryota</taxon>
        <taxon>Metazoa</taxon>
        <taxon>Spiralia</taxon>
        <taxon>Gnathifera</taxon>
        <taxon>Rotifera</taxon>
        <taxon>Eurotatoria</taxon>
        <taxon>Bdelloidea</taxon>
        <taxon>Adinetida</taxon>
        <taxon>Adinetidae</taxon>
        <taxon>Adineta</taxon>
    </lineage>
</organism>
<dbReference type="InterPro" id="IPR013201">
    <property type="entry name" value="Prot_inhib_I29"/>
</dbReference>
<dbReference type="EMBL" id="CAJNOJ010000528">
    <property type="protein sequence ID" value="CAF1476772.1"/>
    <property type="molecule type" value="Genomic_DNA"/>
</dbReference>
<evidence type="ECO:0000313" key="6">
    <source>
        <dbReference type="Proteomes" id="UP000663852"/>
    </source>
</evidence>
<dbReference type="SMART" id="SM00848">
    <property type="entry name" value="Inhibitor_I29"/>
    <property type="match status" value="1"/>
</dbReference>
<dbReference type="SUPFAM" id="SSF54001">
    <property type="entry name" value="Cysteine proteinases"/>
    <property type="match status" value="1"/>
</dbReference>
<dbReference type="SMART" id="SM00645">
    <property type="entry name" value="Pept_C1"/>
    <property type="match status" value="1"/>
</dbReference>
<dbReference type="OrthoDB" id="190265at2759"/>
<dbReference type="Proteomes" id="UP000663852">
    <property type="component" value="Unassembled WGS sequence"/>
</dbReference>
<name>A0A815RGG9_ADIRI</name>
<proteinExistence type="inferred from homology"/>
<dbReference type="InterPro" id="IPR013128">
    <property type="entry name" value="Peptidase_C1A"/>
</dbReference>
<dbReference type="GO" id="GO:0006508">
    <property type="term" value="P:proteolysis"/>
    <property type="evidence" value="ECO:0007669"/>
    <property type="project" value="InterPro"/>
</dbReference>
<evidence type="ECO:0000313" key="5">
    <source>
        <dbReference type="EMBL" id="CAF1476772.1"/>
    </source>
</evidence>
<evidence type="ECO:0000256" key="2">
    <source>
        <dbReference type="SAM" id="SignalP"/>
    </source>
</evidence>
<dbReference type="InterPro" id="IPR038765">
    <property type="entry name" value="Papain-like_cys_pep_sf"/>
</dbReference>
<comment type="similarity">
    <text evidence="1">Belongs to the peptidase C1 family.</text>
</comment>
<protein>
    <submittedName>
        <fullName evidence="5">Uncharacterized protein</fullName>
    </submittedName>
</protein>
<accession>A0A815RGG9</accession>
<reference evidence="5" key="1">
    <citation type="submission" date="2021-02" db="EMBL/GenBank/DDBJ databases">
        <authorList>
            <person name="Nowell W R."/>
        </authorList>
    </citation>
    <scope>NUCLEOTIDE SEQUENCE</scope>
</reference>
<feature type="chain" id="PRO_5033007888" evidence="2">
    <location>
        <begin position="23"/>
        <end position="342"/>
    </location>
</feature>
<dbReference type="AlphaFoldDB" id="A0A815RGG9"/>
<dbReference type="Pfam" id="PF08246">
    <property type="entry name" value="Inhibitor_I29"/>
    <property type="match status" value="1"/>
</dbReference>